<accession>A0A1F6BKW5</accession>
<dbReference type="Proteomes" id="UP000176273">
    <property type="component" value="Unassembled WGS sequence"/>
</dbReference>
<sequence length="83" mass="9600">MVNSTASQLPTDVQFEKQLGQLATFVRVMRQAGLPIEEALQMPITDPSMRRRLITFWNRLLHDQQRALEEEQYASECGRRGPL</sequence>
<gene>
    <name evidence="1" type="ORF">A2110_02445</name>
</gene>
<reference evidence="1 2" key="1">
    <citation type="journal article" date="2016" name="Nat. Commun.">
        <title>Thousands of microbial genomes shed light on interconnected biogeochemical processes in an aquifer system.</title>
        <authorList>
            <person name="Anantharaman K."/>
            <person name="Brown C.T."/>
            <person name="Hug L.A."/>
            <person name="Sharon I."/>
            <person name="Castelle C.J."/>
            <person name="Probst A.J."/>
            <person name="Thomas B.C."/>
            <person name="Singh A."/>
            <person name="Wilkins M.J."/>
            <person name="Karaoz U."/>
            <person name="Brodie E.L."/>
            <person name="Williams K.H."/>
            <person name="Hubbard S.S."/>
            <person name="Banfield J.F."/>
        </authorList>
    </citation>
    <scope>NUCLEOTIDE SEQUENCE [LARGE SCALE GENOMIC DNA]</scope>
</reference>
<dbReference type="STRING" id="1798468.A2110_02445"/>
<name>A0A1F6BKW5_9BACT</name>
<protein>
    <submittedName>
        <fullName evidence="1">Uncharacterized protein</fullName>
    </submittedName>
</protein>
<evidence type="ECO:0000313" key="2">
    <source>
        <dbReference type="Proteomes" id="UP000176273"/>
    </source>
</evidence>
<dbReference type="AlphaFoldDB" id="A0A1F6BKW5"/>
<dbReference type="EMBL" id="MFKH01000009">
    <property type="protein sequence ID" value="OGG37565.1"/>
    <property type="molecule type" value="Genomic_DNA"/>
</dbReference>
<proteinExistence type="predicted"/>
<organism evidence="1 2">
    <name type="scientific">Candidatus Jorgensenbacteria bacterium GWA1_54_12</name>
    <dbReference type="NCBI Taxonomy" id="1798468"/>
    <lineage>
        <taxon>Bacteria</taxon>
        <taxon>Candidatus Joergenseniibacteriota</taxon>
    </lineage>
</organism>
<evidence type="ECO:0000313" key="1">
    <source>
        <dbReference type="EMBL" id="OGG37565.1"/>
    </source>
</evidence>
<comment type="caution">
    <text evidence="1">The sequence shown here is derived from an EMBL/GenBank/DDBJ whole genome shotgun (WGS) entry which is preliminary data.</text>
</comment>